<evidence type="ECO:0000256" key="2">
    <source>
        <dbReference type="SAM" id="Coils"/>
    </source>
</evidence>
<dbReference type="Pfam" id="PF00022">
    <property type="entry name" value="Actin"/>
    <property type="match status" value="2"/>
</dbReference>
<dbReference type="KEGG" id="bcom:BAUCODRAFT_114282"/>
<dbReference type="AlphaFoldDB" id="M2LEX3"/>
<dbReference type="HOGENOM" id="CLU_008246_1_0_1"/>
<feature type="region of interest" description="Disordered" evidence="3">
    <location>
        <begin position="1"/>
        <end position="33"/>
    </location>
</feature>
<dbReference type="Proteomes" id="UP000011761">
    <property type="component" value="Unassembled WGS sequence"/>
</dbReference>
<evidence type="ECO:0000256" key="3">
    <source>
        <dbReference type="SAM" id="MobiDB-lite"/>
    </source>
</evidence>
<dbReference type="OMA" id="YPFTEHV"/>
<dbReference type="InterPro" id="IPR043129">
    <property type="entry name" value="ATPase_NBD"/>
</dbReference>
<dbReference type="CDD" id="cd10211">
    <property type="entry name" value="ASKHA_NBD_Arp5"/>
    <property type="match status" value="1"/>
</dbReference>
<feature type="compositionally biased region" description="Polar residues" evidence="3">
    <location>
        <begin position="8"/>
        <end position="17"/>
    </location>
</feature>
<keyword evidence="2" id="KW-0175">Coiled coil</keyword>
<feature type="compositionally biased region" description="Basic and acidic residues" evidence="3">
    <location>
        <begin position="388"/>
        <end position="397"/>
    </location>
</feature>
<name>M2LEX3_BAUPA</name>
<dbReference type="FunFam" id="3.30.420.40:FF:000139">
    <property type="entry name" value="Chromatin remodeling complex subunit (Arp5)"/>
    <property type="match status" value="1"/>
</dbReference>
<dbReference type="GeneID" id="19107231"/>
<evidence type="ECO:0000313" key="5">
    <source>
        <dbReference type="Proteomes" id="UP000011761"/>
    </source>
</evidence>
<dbReference type="GO" id="GO:0030234">
    <property type="term" value="F:enzyme regulator activity"/>
    <property type="evidence" value="ECO:0007669"/>
    <property type="project" value="EnsemblFungi"/>
</dbReference>
<dbReference type="EMBL" id="KB445561">
    <property type="protein sequence ID" value="EMC92562.1"/>
    <property type="molecule type" value="Genomic_DNA"/>
</dbReference>
<dbReference type="Gene3D" id="3.90.640.10">
    <property type="entry name" value="Actin, Chain A, domain 4"/>
    <property type="match status" value="2"/>
</dbReference>
<dbReference type="InterPro" id="IPR004000">
    <property type="entry name" value="Actin"/>
</dbReference>
<dbReference type="SUPFAM" id="SSF53067">
    <property type="entry name" value="Actin-like ATPase domain"/>
    <property type="match status" value="2"/>
</dbReference>
<dbReference type="STRING" id="717646.M2LEX3"/>
<organism evidence="4 5">
    <name type="scientific">Baudoinia panamericana (strain UAMH 10762)</name>
    <name type="common">Angels' share fungus</name>
    <name type="synonym">Baudoinia compniacensis (strain UAMH 10762)</name>
    <dbReference type="NCBI Taxonomy" id="717646"/>
    <lineage>
        <taxon>Eukaryota</taxon>
        <taxon>Fungi</taxon>
        <taxon>Dikarya</taxon>
        <taxon>Ascomycota</taxon>
        <taxon>Pezizomycotina</taxon>
        <taxon>Dothideomycetes</taxon>
        <taxon>Dothideomycetidae</taxon>
        <taxon>Mycosphaerellales</taxon>
        <taxon>Teratosphaeriaceae</taxon>
        <taxon>Baudoinia</taxon>
    </lineage>
</organism>
<evidence type="ECO:0008006" key="6">
    <source>
        <dbReference type="Google" id="ProtNLM"/>
    </source>
</evidence>
<dbReference type="Gene3D" id="3.30.420.40">
    <property type="match status" value="4"/>
</dbReference>
<feature type="region of interest" description="Disordered" evidence="3">
    <location>
        <begin position="388"/>
        <end position="413"/>
    </location>
</feature>
<dbReference type="SMART" id="SM00268">
    <property type="entry name" value="ACTIN"/>
    <property type="match status" value="1"/>
</dbReference>
<reference evidence="4 5" key="1">
    <citation type="journal article" date="2012" name="PLoS Pathog.">
        <title>Diverse lifestyles and strategies of plant pathogenesis encoded in the genomes of eighteen Dothideomycetes fungi.</title>
        <authorList>
            <person name="Ohm R.A."/>
            <person name="Feau N."/>
            <person name="Henrissat B."/>
            <person name="Schoch C.L."/>
            <person name="Horwitz B.A."/>
            <person name="Barry K.W."/>
            <person name="Condon B.J."/>
            <person name="Copeland A.C."/>
            <person name="Dhillon B."/>
            <person name="Glaser F."/>
            <person name="Hesse C.N."/>
            <person name="Kosti I."/>
            <person name="LaButti K."/>
            <person name="Lindquist E.A."/>
            <person name="Lucas S."/>
            <person name="Salamov A.A."/>
            <person name="Bradshaw R.E."/>
            <person name="Ciuffetti L."/>
            <person name="Hamelin R.C."/>
            <person name="Kema G.H.J."/>
            <person name="Lawrence C."/>
            <person name="Scott J.A."/>
            <person name="Spatafora J.W."/>
            <person name="Turgeon B.G."/>
            <person name="de Wit P.J.G.M."/>
            <person name="Zhong S."/>
            <person name="Goodwin S.B."/>
            <person name="Grigoriev I.V."/>
        </authorList>
    </citation>
    <scope>NUCLEOTIDE SEQUENCE [LARGE SCALE GENOMIC DNA]</scope>
    <source>
        <strain evidence="4 5">UAMH 10762</strain>
    </source>
</reference>
<dbReference type="OrthoDB" id="7340501at2759"/>
<dbReference type="eggNOG" id="KOG0681">
    <property type="taxonomic scope" value="Eukaryota"/>
</dbReference>
<proteinExistence type="inferred from homology"/>
<protein>
    <recommendedName>
        <fullName evidence="6">Actin-like ATPase domain-containing protein</fullName>
    </recommendedName>
</protein>
<dbReference type="GO" id="GO:0031011">
    <property type="term" value="C:Ino80 complex"/>
    <property type="evidence" value="ECO:0007669"/>
    <property type="project" value="EnsemblFungi"/>
</dbReference>
<dbReference type="PANTHER" id="PTHR11937">
    <property type="entry name" value="ACTIN"/>
    <property type="match status" value="1"/>
</dbReference>
<accession>M2LEX3</accession>
<dbReference type="GO" id="GO:0006338">
    <property type="term" value="P:chromatin remodeling"/>
    <property type="evidence" value="ECO:0007669"/>
    <property type="project" value="EnsemblFungi"/>
</dbReference>
<keyword evidence="5" id="KW-1185">Reference proteome</keyword>
<dbReference type="FunFam" id="3.30.420.40:FF:000058">
    <property type="entry name" value="Putative actin-related protein 5"/>
    <property type="match status" value="1"/>
</dbReference>
<gene>
    <name evidence="4" type="ORF">BAUCODRAFT_114282</name>
</gene>
<evidence type="ECO:0000313" key="4">
    <source>
        <dbReference type="EMBL" id="EMC92562.1"/>
    </source>
</evidence>
<evidence type="ECO:0000256" key="1">
    <source>
        <dbReference type="RuleBase" id="RU000487"/>
    </source>
</evidence>
<comment type="similarity">
    <text evidence="1">Belongs to the actin family.</text>
</comment>
<dbReference type="RefSeq" id="XP_007679992.1">
    <property type="nucleotide sequence ID" value="XM_007681802.1"/>
</dbReference>
<sequence length="759" mass="86813">MPHFTRTIPISTSTARNTPKPPPSTPYLLSDPPYTGQLPTSTSTYRTSIGATAIVIDNGSSSVRAGWQTDASPRLQFPPLMARYTDRKLNRRLCFIGSEIYFDGTARGQAKSLYEPGSNVVNNWDVQEGILDYIFVKLGVDGRDGVVDRPVVMTEPLANTGYTRKVMSELLFELYNVPSVAYGVDALFSYNYNGGNTGLIVSSANTSTHLIPVVNQQPLLGQATRLDWGRANCADLLTRLLRTKYPGLLTTGKVTDTQIEDLVRQHCYISLDYDAEMQRMLDWTGLEARDHLVQLPYQEKEVIQKTEEELRIAEERKRESGRRLQEQAAKMRLEKLVRKEQELEYFKDLQLRVQEAPNKKEARSMLEEEEFRDEAALERRIKEMEKSIRRQRNKDVGDLEEESEEPPTYPLLDVKDEDLDEEGLKAKKAQRLLKSNHDARARAKAEKEAEKLRQAELQRLDDIRRETDLDAWVAERRAARAGTIQRIKDRDRLKAELGNRKSQASQMRMKHIANLASDTPFGRKRRRGQNADDDGFGADDADWAIYREIQAGKDNDDDDAEEEGEDYGAQLKEIEKQLLQYDPNFTEESLEERRRDWTRSLHHAFHHGPYSYDSESARESAQLHLNVERIRVPEVIFHPEIAGLDQAGIVEIAEDILTDPLRLASHPARNDILKDVFVTGGYALFQNFEERLRSELQAVLPVDVALRVRRARDPVLDAWKGAARWAGQVERRGAFVSREEWLEKGGEYLKEHHLGNAFP</sequence>
<feature type="coiled-coil region" evidence="2">
    <location>
        <begin position="438"/>
        <end position="466"/>
    </location>
</feature>